<keyword evidence="8 11" id="KW-0067">ATP-binding</keyword>
<dbReference type="GO" id="GO:0004515">
    <property type="term" value="F:nicotinate-nucleotide adenylyltransferase activity"/>
    <property type="evidence" value="ECO:0007669"/>
    <property type="project" value="UniProtKB-UniRule"/>
</dbReference>
<comment type="similarity">
    <text evidence="3 11">Belongs to the NadD family.</text>
</comment>
<keyword evidence="7 11" id="KW-0547">Nucleotide-binding</keyword>
<dbReference type="PANTHER" id="PTHR39321">
    <property type="entry name" value="NICOTINATE-NUCLEOTIDE ADENYLYLTRANSFERASE-RELATED"/>
    <property type="match status" value="1"/>
</dbReference>
<evidence type="ECO:0000256" key="8">
    <source>
        <dbReference type="ARBA" id="ARBA00022840"/>
    </source>
</evidence>
<keyword evidence="15" id="KW-1185">Reference proteome</keyword>
<dbReference type="NCBIfam" id="NF000839">
    <property type="entry name" value="PRK00071.1-1"/>
    <property type="match status" value="1"/>
</dbReference>
<evidence type="ECO:0000259" key="13">
    <source>
        <dbReference type="Pfam" id="PF01467"/>
    </source>
</evidence>
<dbReference type="EC" id="2.7.7.18" evidence="11"/>
<keyword evidence="4 11" id="KW-0662">Pyridine nucleotide biosynthesis</keyword>
<evidence type="ECO:0000256" key="1">
    <source>
        <dbReference type="ARBA" id="ARBA00002324"/>
    </source>
</evidence>
<dbReference type="InterPro" id="IPR014729">
    <property type="entry name" value="Rossmann-like_a/b/a_fold"/>
</dbReference>
<dbReference type="InterPro" id="IPR004821">
    <property type="entry name" value="Cyt_trans-like"/>
</dbReference>
<dbReference type="Pfam" id="PF01467">
    <property type="entry name" value="CTP_transf_like"/>
    <property type="match status" value="1"/>
</dbReference>
<feature type="compositionally biased region" description="Polar residues" evidence="12">
    <location>
        <begin position="8"/>
        <end position="22"/>
    </location>
</feature>
<evidence type="ECO:0000256" key="6">
    <source>
        <dbReference type="ARBA" id="ARBA00022695"/>
    </source>
</evidence>
<dbReference type="PANTHER" id="PTHR39321:SF3">
    <property type="entry name" value="PHOSPHOPANTETHEINE ADENYLYLTRANSFERASE"/>
    <property type="match status" value="1"/>
</dbReference>
<dbReference type="AlphaFoldDB" id="A0AA37T8H2"/>
<dbReference type="EMBL" id="BSPD01000062">
    <property type="protein sequence ID" value="GLS26908.1"/>
    <property type="molecule type" value="Genomic_DNA"/>
</dbReference>
<dbReference type="SUPFAM" id="SSF52374">
    <property type="entry name" value="Nucleotidylyl transferase"/>
    <property type="match status" value="1"/>
</dbReference>
<dbReference type="HAMAP" id="MF_00244">
    <property type="entry name" value="NaMN_adenylyltr"/>
    <property type="match status" value="1"/>
</dbReference>
<evidence type="ECO:0000256" key="12">
    <source>
        <dbReference type="SAM" id="MobiDB-lite"/>
    </source>
</evidence>
<feature type="domain" description="Cytidyltransferase-like" evidence="13">
    <location>
        <begin position="39"/>
        <end position="217"/>
    </location>
</feature>
<dbReference type="Proteomes" id="UP001156870">
    <property type="component" value="Unassembled WGS sequence"/>
</dbReference>
<reference evidence="14 15" key="1">
    <citation type="journal article" date="2014" name="Int. J. Syst. Evol. Microbiol.">
        <title>Complete genome sequence of Corynebacterium casei LMG S-19264T (=DSM 44701T), isolated from a smear-ripened cheese.</title>
        <authorList>
            <consortium name="US DOE Joint Genome Institute (JGI-PGF)"/>
            <person name="Walter F."/>
            <person name="Albersmeier A."/>
            <person name="Kalinowski J."/>
            <person name="Ruckert C."/>
        </authorList>
    </citation>
    <scope>NUCLEOTIDE SEQUENCE [LARGE SCALE GENOMIC DNA]</scope>
    <source>
        <strain evidence="14 15">NBRC 110095</strain>
    </source>
</reference>
<organism evidence="14 15">
    <name type="scientific">Marinibactrum halimedae</name>
    <dbReference type="NCBI Taxonomy" id="1444977"/>
    <lineage>
        <taxon>Bacteria</taxon>
        <taxon>Pseudomonadati</taxon>
        <taxon>Pseudomonadota</taxon>
        <taxon>Gammaproteobacteria</taxon>
        <taxon>Cellvibrionales</taxon>
        <taxon>Cellvibrionaceae</taxon>
        <taxon>Marinibactrum</taxon>
    </lineage>
</organism>
<dbReference type="InterPro" id="IPR005248">
    <property type="entry name" value="NadD/NMNAT"/>
</dbReference>
<evidence type="ECO:0000256" key="5">
    <source>
        <dbReference type="ARBA" id="ARBA00022679"/>
    </source>
</evidence>
<dbReference type="NCBIfam" id="TIGR00125">
    <property type="entry name" value="cyt_tran_rel"/>
    <property type="match status" value="1"/>
</dbReference>
<evidence type="ECO:0000256" key="10">
    <source>
        <dbReference type="ARBA" id="ARBA00048721"/>
    </source>
</evidence>
<keyword evidence="9 11" id="KW-0520">NAD</keyword>
<accession>A0AA37T8H2</accession>
<comment type="pathway">
    <text evidence="2 11">Cofactor biosynthesis; NAD(+) biosynthesis; deamido-NAD(+) from nicotinate D-ribonucleotide: step 1/1.</text>
</comment>
<dbReference type="GO" id="GO:0009435">
    <property type="term" value="P:NAD+ biosynthetic process"/>
    <property type="evidence" value="ECO:0007669"/>
    <property type="project" value="UniProtKB-UniRule"/>
</dbReference>
<comment type="function">
    <text evidence="1 11">Catalyzes the reversible adenylation of nicotinate mononucleotide (NaMN) to nicotinic acid adenine dinucleotide (NaAD).</text>
</comment>
<name>A0AA37T8H2_9GAMM</name>
<evidence type="ECO:0000256" key="9">
    <source>
        <dbReference type="ARBA" id="ARBA00023027"/>
    </source>
</evidence>
<dbReference type="NCBIfam" id="TIGR00482">
    <property type="entry name" value="nicotinate (nicotinamide) nucleotide adenylyltransferase"/>
    <property type="match status" value="1"/>
</dbReference>
<evidence type="ECO:0000256" key="4">
    <source>
        <dbReference type="ARBA" id="ARBA00022642"/>
    </source>
</evidence>
<keyword evidence="5 11" id="KW-0808">Transferase</keyword>
<comment type="caution">
    <text evidence="14">The sequence shown here is derived from an EMBL/GenBank/DDBJ whole genome shotgun (WGS) entry which is preliminary data.</text>
</comment>
<evidence type="ECO:0000256" key="7">
    <source>
        <dbReference type="ARBA" id="ARBA00022741"/>
    </source>
</evidence>
<dbReference type="Gene3D" id="3.40.50.620">
    <property type="entry name" value="HUPs"/>
    <property type="match status" value="1"/>
</dbReference>
<sequence>MSGEDIQTLGSSTEDSMVGSNTPSLDSALMDAKPLAVALFGGTFDPIHVGHLRMALELRQALGVNEVRLVPCHQPPHRGLPLRTSQQRAEMLTLAVSECDGLSTDLRELDRDGPSYSIDTVIEVRQEVGAATPLMLAMGMDSFIHFPSWYRSEEFLQYTHLVVMTRPGYGLTSHLNTDLSSLLNKQMTQQEMQSCPCGGVLIVQQTPLPISATQIREALQTGSSVQYLVPDVVRQYIQQNQLYR</sequence>
<evidence type="ECO:0000313" key="14">
    <source>
        <dbReference type="EMBL" id="GLS26908.1"/>
    </source>
</evidence>
<protein>
    <recommendedName>
        <fullName evidence="11">Probable nicotinate-nucleotide adenylyltransferase</fullName>
        <ecNumber evidence="11">2.7.7.18</ecNumber>
    </recommendedName>
    <alternativeName>
        <fullName evidence="11">Deamido-NAD(+) diphosphorylase</fullName>
    </alternativeName>
    <alternativeName>
        <fullName evidence="11">Deamido-NAD(+) pyrophosphorylase</fullName>
    </alternativeName>
    <alternativeName>
        <fullName evidence="11">Nicotinate mononucleotide adenylyltransferase</fullName>
        <shortName evidence="11">NaMN adenylyltransferase</shortName>
    </alternativeName>
</protein>
<evidence type="ECO:0000256" key="11">
    <source>
        <dbReference type="HAMAP-Rule" id="MF_00244"/>
    </source>
</evidence>
<keyword evidence="6 11" id="KW-0548">Nucleotidyltransferase</keyword>
<dbReference type="CDD" id="cd02165">
    <property type="entry name" value="NMNAT"/>
    <property type="match status" value="1"/>
</dbReference>
<feature type="region of interest" description="Disordered" evidence="12">
    <location>
        <begin position="1"/>
        <end position="22"/>
    </location>
</feature>
<evidence type="ECO:0000313" key="15">
    <source>
        <dbReference type="Proteomes" id="UP001156870"/>
    </source>
</evidence>
<evidence type="ECO:0000256" key="3">
    <source>
        <dbReference type="ARBA" id="ARBA00009014"/>
    </source>
</evidence>
<evidence type="ECO:0000256" key="2">
    <source>
        <dbReference type="ARBA" id="ARBA00005019"/>
    </source>
</evidence>
<dbReference type="GO" id="GO:0005524">
    <property type="term" value="F:ATP binding"/>
    <property type="evidence" value="ECO:0007669"/>
    <property type="project" value="UniProtKB-KW"/>
</dbReference>
<comment type="catalytic activity">
    <reaction evidence="10 11">
        <text>nicotinate beta-D-ribonucleotide + ATP + H(+) = deamido-NAD(+) + diphosphate</text>
        <dbReference type="Rhea" id="RHEA:22860"/>
        <dbReference type="ChEBI" id="CHEBI:15378"/>
        <dbReference type="ChEBI" id="CHEBI:30616"/>
        <dbReference type="ChEBI" id="CHEBI:33019"/>
        <dbReference type="ChEBI" id="CHEBI:57502"/>
        <dbReference type="ChEBI" id="CHEBI:58437"/>
        <dbReference type="EC" id="2.7.7.18"/>
    </reaction>
</comment>
<proteinExistence type="inferred from homology"/>
<gene>
    <name evidence="11 14" type="primary">nadD</name>
    <name evidence="14" type="ORF">GCM10007877_26270</name>
</gene>